<dbReference type="GO" id="GO:0005886">
    <property type="term" value="C:plasma membrane"/>
    <property type="evidence" value="ECO:0007669"/>
    <property type="project" value="TreeGrafter"/>
</dbReference>
<dbReference type="InterPro" id="IPR035938">
    <property type="entry name" value="Hemerythrin-like_sf"/>
</dbReference>
<evidence type="ECO:0000313" key="8">
    <source>
        <dbReference type="EMBL" id="KIH77203.1"/>
    </source>
</evidence>
<name>A0A0C2EF25_9BACT</name>
<organism evidence="8 9">
    <name type="scientific">Geoalkalibacter ferrihydriticus DSM 17813</name>
    <dbReference type="NCBI Taxonomy" id="1121915"/>
    <lineage>
        <taxon>Bacteria</taxon>
        <taxon>Pseudomonadati</taxon>
        <taxon>Thermodesulfobacteriota</taxon>
        <taxon>Desulfuromonadia</taxon>
        <taxon>Desulfuromonadales</taxon>
        <taxon>Geoalkalibacteraceae</taxon>
        <taxon>Geoalkalibacter</taxon>
    </lineage>
</organism>
<evidence type="ECO:0000256" key="2">
    <source>
        <dbReference type="ARBA" id="ARBA00012528"/>
    </source>
</evidence>
<dbReference type="RefSeq" id="WP_040094941.1">
    <property type="nucleotide sequence ID" value="NZ_JWJD01000001.1"/>
</dbReference>
<evidence type="ECO:0000256" key="3">
    <source>
        <dbReference type="ARBA" id="ARBA00022723"/>
    </source>
</evidence>
<evidence type="ECO:0000313" key="9">
    <source>
        <dbReference type="Proteomes" id="UP000035068"/>
    </source>
</evidence>
<dbReference type="GO" id="GO:0043709">
    <property type="term" value="P:cell adhesion involved in single-species biofilm formation"/>
    <property type="evidence" value="ECO:0007669"/>
    <property type="project" value="TreeGrafter"/>
</dbReference>
<dbReference type="PANTHER" id="PTHR45138:SF9">
    <property type="entry name" value="DIGUANYLATE CYCLASE DGCM-RELATED"/>
    <property type="match status" value="1"/>
</dbReference>
<keyword evidence="6" id="KW-0175">Coiled coil</keyword>
<dbReference type="GO" id="GO:0046872">
    <property type="term" value="F:metal ion binding"/>
    <property type="evidence" value="ECO:0007669"/>
    <property type="project" value="UniProtKB-KW"/>
</dbReference>
<proteinExistence type="inferred from homology"/>
<sequence>MGAIFGWNKLFDTGLKESDRQHQHLLNLINSFGETLANNHLNEADVISIYHELVDYTRYHFEEEERLMVQFNIDSRHVNPHTRMHQNFITEVGRLYQSNHSTHQEDGSNLFDFLLNWLIYHIMGTDMSMARQLQAIDTGTCPQAAYEQEGRHGDKRTALLLRSLKNLLEQVSQRNQQLTELNQSLEEKVRQRTRELEIANTHLENLASTDSLTGLVNRRRAMEILRLLWQEPTTDGQQLACMMIDADNFKQINDHYGHDAGDEVLRVLAREMTHEVRTDDTVCRLGGDEFMVICPATDAAGALYLAEMLHRHIAALQVPAGEGFWQGSVSIGVAVRQIEMKSIEDLIKAADRSLYDAKEAGKNCVWMK</sequence>
<dbReference type="SMART" id="SM00267">
    <property type="entry name" value="GGDEF"/>
    <property type="match status" value="1"/>
</dbReference>
<evidence type="ECO:0000256" key="1">
    <source>
        <dbReference type="ARBA" id="ARBA00010587"/>
    </source>
</evidence>
<dbReference type="SUPFAM" id="SSF55073">
    <property type="entry name" value="Nucleotide cyclase"/>
    <property type="match status" value="1"/>
</dbReference>
<dbReference type="SUPFAM" id="SSF47188">
    <property type="entry name" value="Hemerythrin-like"/>
    <property type="match status" value="1"/>
</dbReference>
<dbReference type="NCBIfam" id="NF033749">
    <property type="entry name" value="bact_hemeryth"/>
    <property type="match status" value="1"/>
</dbReference>
<dbReference type="NCBIfam" id="TIGR02481">
    <property type="entry name" value="hemeryth_dom"/>
    <property type="match status" value="1"/>
</dbReference>
<dbReference type="GO" id="GO:0052621">
    <property type="term" value="F:diguanylate cyclase activity"/>
    <property type="evidence" value="ECO:0007669"/>
    <property type="project" value="UniProtKB-EC"/>
</dbReference>
<evidence type="ECO:0000259" key="7">
    <source>
        <dbReference type="PROSITE" id="PS50887"/>
    </source>
</evidence>
<accession>A0A0C2EF25</accession>
<keyword evidence="9" id="KW-1185">Reference proteome</keyword>
<dbReference type="CDD" id="cd01949">
    <property type="entry name" value="GGDEF"/>
    <property type="match status" value="1"/>
</dbReference>
<dbReference type="PROSITE" id="PS50887">
    <property type="entry name" value="GGDEF"/>
    <property type="match status" value="1"/>
</dbReference>
<dbReference type="Proteomes" id="UP000035068">
    <property type="component" value="Unassembled WGS sequence"/>
</dbReference>
<dbReference type="EMBL" id="JWJD01000001">
    <property type="protein sequence ID" value="KIH77203.1"/>
    <property type="molecule type" value="Genomic_DNA"/>
</dbReference>
<dbReference type="InterPro" id="IPR000160">
    <property type="entry name" value="GGDEF_dom"/>
</dbReference>
<feature type="domain" description="GGDEF" evidence="7">
    <location>
        <begin position="237"/>
        <end position="368"/>
    </location>
</feature>
<dbReference type="GO" id="GO:1902201">
    <property type="term" value="P:negative regulation of bacterial-type flagellum-dependent cell motility"/>
    <property type="evidence" value="ECO:0007669"/>
    <property type="project" value="TreeGrafter"/>
</dbReference>
<dbReference type="InterPro" id="IPR050469">
    <property type="entry name" value="Diguanylate_Cyclase"/>
</dbReference>
<dbReference type="InterPro" id="IPR043128">
    <property type="entry name" value="Rev_trsase/Diguanyl_cyclase"/>
</dbReference>
<dbReference type="FunFam" id="3.30.70.270:FF:000001">
    <property type="entry name" value="Diguanylate cyclase domain protein"/>
    <property type="match status" value="1"/>
</dbReference>
<keyword evidence="4" id="KW-0408">Iron</keyword>
<comment type="similarity">
    <text evidence="1">Belongs to the hemerythrin family.</text>
</comment>
<dbReference type="Pfam" id="PF01814">
    <property type="entry name" value="Hemerythrin"/>
    <property type="match status" value="1"/>
</dbReference>
<evidence type="ECO:0000256" key="6">
    <source>
        <dbReference type="SAM" id="Coils"/>
    </source>
</evidence>
<dbReference type="Pfam" id="PF00990">
    <property type="entry name" value="GGDEF"/>
    <property type="match status" value="1"/>
</dbReference>
<dbReference type="PANTHER" id="PTHR45138">
    <property type="entry name" value="REGULATORY COMPONENTS OF SENSORY TRANSDUCTION SYSTEM"/>
    <property type="match status" value="1"/>
</dbReference>
<gene>
    <name evidence="8" type="ORF">GFER_00025</name>
</gene>
<evidence type="ECO:0000256" key="5">
    <source>
        <dbReference type="ARBA" id="ARBA00034247"/>
    </source>
</evidence>
<keyword evidence="3" id="KW-0479">Metal-binding</keyword>
<dbReference type="EC" id="2.7.7.65" evidence="2"/>
<dbReference type="NCBIfam" id="TIGR00254">
    <property type="entry name" value="GGDEF"/>
    <property type="match status" value="1"/>
</dbReference>
<dbReference type="InterPro" id="IPR012827">
    <property type="entry name" value="Hemerythrin_metal-bd"/>
</dbReference>
<evidence type="ECO:0000256" key="4">
    <source>
        <dbReference type="ARBA" id="ARBA00023004"/>
    </source>
</evidence>
<dbReference type="CDD" id="cd12107">
    <property type="entry name" value="Hemerythrin"/>
    <property type="match status" value="1"/>
</dbReference>
<dbReference type="InterPro" id="IPR012312">
    <property type="entry name" value="Hemerythrin-like"/>
</dbReference>
<dbReference type="AlphaFoldDB" id="A0A0C2EF25"/>
<comment type="catalytic activity">
    <reaction evidence="5">
        <text>2 GTP = 3',3'-c-di-GMP + 2 diphosphate</text>
        <dbReference type="Rhea" id="RHEA:24898"/>
        <dbReference type="ChEBI" id="CHEBI:33019"/>
        <dbReference type="ChEBI" id="CHEBI:37565"/>
        <dbReference type="ChEBI" id="CHEBI:58805"/>
        <dbReference type="EC" id="2.7.7.65"/>
    </reaction>
</comment>
<protein>
    <recommendedName>
        <fullName evidence="2">diguanylate cyclase</fullName>
        <ecNumber evidence="2">2.7.7.65</ecNumber>
    </recommendedName>
</protein>
<dbReference type="Gene3D" id="1.20.120.50">
    <property type="entry name" value="Hemerythrin-like"/>
    <property type="match status" value="1"/>
</dbReference>
<feature type="coiled-coil region" evidence="6">
    <location>
        <begin position="161"/>
        <end position="202"/>
    </location>
</feature>
<comment type="caution">
    <text evidence="8">The sequence shown here is derived from an EMBL/GenBank/DDBJ whole genome shotgun (WGS) entry which is preliminary data.</text>
</comment>
<dbReference type="Gene3D" id="3.30.70.270">
    <property type="match status" value="1"/>
</dbReference>
<reference evidence="8 9" key="1">
    <citation type="submission" date="2014-12" db="EMBL/GenBank/DDBJ databases">
        <title>Genomes of Geoalkalibacter ferrihydriticus and Geoalkalibacter subterraneus, two haloalkaliphilic metal-reducing members of the Geobacteraceae.</title>
        <authorList>
            <person name="Badalamenti J.P."/>
            <person name="Torres C.I."/>
            <person name="Krajmalnik-Brown R."/>
            <person name="Bond D.R."/>
        </authorList>
    </citation>
    <scope>NUCLEOTIDE SEQUENCE [LARGE SCALE GENOMIC DNA]</scope>
    <source>
        <strain evidence="8 9">DSM 17813</strain>
    </source>
</reference>
<dbReference type="InterPro" id="IPR029787">
    <property type="entry name" value="Nucleotide_cyclase"/>
</dbReference>